<comment type="caution">
    <text evidence="1">The sequence shown here is derived from an EMBL/GenBank/DDBJ whole genome shotgun (WGS) entry which is preliminary data.</text>
</comment>
<evidence type="ECO:0000313" key="1">
    <source>
        <dbReference type="EMBL" id="EGM51355.1"/>
    </source>
</evidence>
<gene>
    <name evidence="1" type="ORF">LRU_01667</name>
</gene>
<dbReference type="AlphaFoldDB" id="F7R1U3"/>
<organism evidence="1 2">
    <name type="scientific">Ligilactobacillus ruminis SPM0211</name>
    <dbReference type="NCBI Taxonomy" id="1040964"/>
    <lineage>
        <taxon>Bacteria</taxon>
        <taxon>Bacillati</taxon>
        <taxon>Bacillota</taxon>
        <taxon>Bacilli</taxon>
        <taxon>Lactobacillales</taxon>
        <taxon>Lactobacillaceae</taxon>
        <taxon>Ligilactobacillus</taxon>
    </lineage>
</organism>
<sequence>MSVNPHHNGQKFTDKSLKNAGLSVKCILLTDKSAKNGTLSVNLDGILAELHCI</sequence>
<protein>
    <submittedName>
        <fullName evidence="1">Uncharacterized protein</fullName>
    </submittedName>
</protein>
<name>F7R1U3_9LACO</name>
<dbReference type="EMBL" id="AFOJ01000006">
    <property type="protein sequence ID" value="EGM51355.1"/>
    <property type="molecule type" value="Genomic_DNA"/>
</dbReference>
<accession>F7R1U3</accession>
<evidence type="ECO:0000313" key="2">
    <source>
        <dbReference type="Proteomes" id="UP000002971"/>
    </source>
</evidence>
<dbReference type="Proteomes" id="UP000002971">
    <property type="component" value="Unassembled WGS sequence"/>
</dbReference>
<proteinExistence type="predicted"/>
<reference evidence="1 2" key="1">
    <citation type="journal article" date="2011" name="J. Bacteriol.">
        <title>Genome Sequence of Lactobacillus ruminis SPM0211, Isolated from a Fecal Sample from a Healthy Korean.</title>
        <authorList>
            <person name="Lee S."/>
            <person name="Cho Y.J."/>
            <person name="Lee A.H."/>
            <person name="Chun J."/>
            <person name="Ha N.J."/>
            <person name="Ko G."/>
        </authorList>
    </citation>
    <scope>NUCLEOTIDE SEQUENCE [LARGE SCALE GENOMIC DNA]</scope>
    <source>
        <strain evidence="1 2">SPM0211</strain>
    </source>
</reference>